<reference evidence="3" key="2">
    <citation type="journal article" date="2023" name="Syst. Appl. Microbiol.">
        <title>Govania unica gen. nov., sp. nov., a rare biosphere bacterium that represents a novel family in the class Alphaproteobacteria.</title>
        <authorList>
            <person name="Vandamme P."/>
            <person name="Peeters C."/>
            <person name="Hettiarachchi A."/>
            <person name="Cnockaert M."/>
            <person name="Carlier A."/>
        </authorList>
    </citation>
    <scope>NUCLEOTIDE SEQUENCE</scope>
    <source>
        <strain evidence="3">LMG 31809</strain>
    </source>
</reference>
<dbReference type="PANTHER" id="PTHR43767:SF12">
    <property type="entry name" value="AMP-DEPENDENT SYNTHETASE AND LIGASE"/>
    <property type="match status" value="1"/>
</dbReference>
<sequence>MVERPWLTHYPEGIDWNFDIAPKPLYALLDDAAELYPQNTALDFYGRRYSYAELKSLTDKAAAGFQNLGVGAGSKVGLFLPNVPHYVIAYYAILKAGGTVVNFSPLYSERELLDQVADSGVEMMVTLDLEALYPKMLSVLKQSSLKRIIVGTFPEVLPWPKNWLFPIFKRSEVAKTEWDSRHEHFHRLFEAGSTYKPLSFDPRQQVAVLQYTGGTTGTPKGAMLSHANLYVNALQSKLWFSGVRLGEERILAVLPFFHVFAMTGVLNMGIAVGGELLMLPRFELEAVMKLIAKERPSLMAGVPTMYRAFLNHPLAAQGALKSLRLCISGGAPLPVELKKTFEETSGCKLFEGYGLTESSPVAAANPVIGSNKPGSIGQPVPGTDILIVDRENPMKEMPLGEIGEIAISGPQVMLGYWNRPEATAETVVNGRLLTGDLGYMDAEGYTFIIDREKDLILVSGYNVFPRHIEEVLYEHPAVAEAIVIGVPDTYRGEAPKAFVTLKPGNEGLTAEALLIFLRERLGKHEIPREVEFRDSLPKTMVGKLSKKELIAEEKAKLAAKT</sequence>
<dbReference type="SUPFAM" id="SSF56801">
    <property type="entry name" value="Acetyl-CoA synthetase-like"/>
    <property type="match status" value="1"/>
</dbReference>
<dbReference type="Pfam" id="PF00501">
    <property type="entry name" value="AMP-binding"/>
    <property type="match status" value="1"/>
</dbReference>
<dbReference type="PROSITE" id="PS00455">
    <property type="entry name" value="AMP_BINDING"/>
    <property type="match status" value="1"/>
</dbReference>
<keyword evidence="4" id="KW-1185">Reference proteome</keyword>
<keyword evidence="3" id="KW-0436">Ligase</keyword>
<evidence type="ECO:0000313" key="3">
    <source>
        <dbReference type="EMBL" id="MDA5194027.1"/>
    </source>
</evidence>
<organism evidence="3 4">
    <name type="scientific">Govanella unica</name>
    <dbReference type="NCBI Taxonomy" id="2975056"/>
    <lineage>
        <taxon>Bacteria</taxon>
        <taxon>Pseudomonadati</taxon>
        <taxon>Pseudomonadota</taxon>
        <taxon>Alphaproteobacteria</taxon>
        <taxon>Emcibacterales</taxon>
        <taxon>Govanellaceae</taxon>
        <taxon>Govanella</taxon>
    </lineage>
</organism>
<dbReference type="PANTHER" id="PTHR43767">
    <property type="entry name" value="LONG-CHAIN-FATTY-ACID--COA LIGASE"/>
    <property type="match status" value="1"/>
</dbReference>
<proteinExistence type="predicted"/>
<reference evidence="3" key="1">
    <citation type="submission" date="2022-08" db="EMBL/GenBank/DDBJ databases">
        <authorList>
            <person name="Vandamme P."/>
            <person name="Hettiarachchi A."/>
            <person name="Peeters C."/>
            <person name="Cnockaert M."/>
            <person name="Carlier A."/>
        </authorList>
    </citation>
    <scope>NUCLEOTIDE SEQUENCE</scope>
    <source>
        <strain evidence="3">LMG 31809</strain>
    </source>
</reference>
<dbReference type="EMBL" id="JANWOI010000003">
    <property type="protein sequence ID" value="MDA5194027.1"/>
    <property type="molecule type" value="Genomic_DNA"/>
</dbReference>
<dbReference type="InterPro" id="IPR042099">
    <property type="entry name" value="ANL_N_sf"/>
</dbReference>
<dbReference type="InterPro" id="IPR045851">
    <property type="entry name" value="AMP-bd_C_sf"/>
</dbReference>
<evidence type="ECO:0000313" key="4">
    <source>
        <dbReference type="Proteomes" id="UP001141619"/>
    </source>
</evidence>
<gene>
    <name evidence="3" type="ORF">NYP16_08705</name>
</gene>
<protein>
    <submittedName>
        <fullName evidence="3">Long-chain fatty acid--CoA ligase</fullName>
    </submittedName>
</protein>
<dbReference type="CDD" id="cd05936">
    <property type="entry name" value="FC-FACS_FadD_like"/>
    <property type="match status" value="1"/>
</dbReference>
<feature type="domain" description="AMP-dependent synthetase/ligase" evidence="1">
    <location>
        <begin position="30"/>
        <end position="417"/>
    </location>
</feature>
<dbReference type="GO" id="GO:0016877">
    <property type="term" value="F:ligase activity, forming carbon-sulfur bonds"/>
    <property type="evidence" value="ECO:0007669"/>
    <property type="project" value="UniProtKB-ARBA"/>
</dbReference>
<dbReference type="Pfam" id="PF13193">
    <property type="entry name" value="AMP-binding_C"/>
    <property type="match status" value="1"/>
</dbReference>
<evidence type="ECO:0000259" key="1">
    <source>
        <dbReference type="Pfam" id="PF00501"/>
    </source>
</evidence>
<dbReference type="InterPro" id="IPR050237">
    <property type="entry name" value="ATP-dep_AMP-bd_enzyme"/>
</dbReference>
<comment type="caution">
    <text evidence="3">The sequence shown here is derived from an EMBL/GenBank/DDBJ whole genome shotgun (WGS) entry which is preliminary data.</text>
</comment>
<dbReference type="InterPro" id="IPR020845">
    <property type="entry name" value="AMP-binding_CS"/>
</dbReference>
<accession>A0A9X3Z7D1</accession>
<feature type="domain" description="AMP-binding enzyme C-terminal" evidence="2">
    <location>
        <begin position="468"/>
        <end position="543"/>
    </location>
</feature>
<dbReference type="InterPro" id="IPR025110">
    <property type="entry name" value="AMP-bd_C"/>
</dbReference>
<dbReference type="Proteomes" id="UP001141619">
    <property type="component" value="Unassembled WGS sequence"/>
</dbReference>
<dbReference type="Gene3D" id="3.30.300.30">
    <property type="match status" value="1"/>
</dbReference>
<name>A0A9X3Z7D1_9PROT</name>
<dbReference type="RefSeq" id="WP_274943733.1">
    <property type="nucleotide sequence ID" value="NZ_JANWOI010000003.1"/>
</dbReference>
<evidence type="ECO:0000259" key="2">
    <source>
        <dbReference type="Pfam" id="PF13193"/>
    </source>
</evidence>
<dbReference type="Gene3D" id="3.40.50.12780">
    <property type="entry name" value="N-terminal domain of ligase-like"/>
    <property type="match status" value="1"/>
</dbReference>
<dbReference type="InterPro" id="IPR000873">
    <property type="entry name" value="AMP-dep_synth/lig_dom"/>
</dbReference>
<dbReference type="AlphaFoldDB" id="A0A9X3Z7D1"/>